<feature type="compositionally biased region" description="Basic and acidic residues" evidence="1">
    <location>
        <begin position="335"/>
        <end position="352"/>
    </location>
</feature>
<dbReference type="Proteomes" id="UP000314294">
    <property type="component" value="Unassembled WGS sequence"/>
</dbReference>
<organism evidence="2 3">
    <name type="scientific">Liparis tanakae</name>
    <name type="common">Tanaka's snailfish</name>
    <dbReference type="NCBI Taxonomy" id="230148"/>
    <lineage>
        <taxon>Eukaryota</taxon>
        <taxon>Metazoa</taxon>
        <taxon>Chordata</taxon>
        <taxon>Craniata</taxon>
        <taxon>Vertebrata</taxon>
        <taxon>Euteleostomi</taxon>
        <taxon>Actinopterygii</taxon>
        <taxon>Neopterygii</taxon>
        <taxon>Teleostei</taxon>
        <taxon>Neoteleostei</taxon>
        <taxon>Acanthomorphata</taxon>
        <taxon>Eupercaria</taxon>
        <taxon>Perciformes</taxon>
        <taxon>Cottioidei</taxon>
        <taxon>Cottales</taxon>
        <taxon>Liparidae</taxon>
        <taxon>Liparis</taxon>
    </lineage>
</organism>
<comment type="caution">
    <text evidence="2">The sequence shown here is derived from an EMBL/GenBank/DDBJ whole genome shotgun (WGS) entry which is preliminary data.</text>
</comment>
<feature type="compositionally biased region" description="Basic and acidic residues" evidence="1">
    <location>
        <begin position="301"/>
        <end position="313"/>
    </location>
</feature>
<dbReference type="EMBL" id="SRLO01000024">
    <property type="protein sequence ID" value="TNN84822.1"/>
    <property type="molecule type" value="Genomic_DNA"/>
</dbReference>
<feature type="compositionally biased region" description="Basic and acidic residues" evidence="1">
    <location>
        <begin position="108"/>
        <end position="142"/>
    </location>
</feature>
<evidence type="ECO:0000313" key="2">
    <source>
        <dbReference type="EMBL" id="TNN84822.1"/>
    </source>
</evidence>
<dbReference type="Pfam" id="PF05186">
    <property type="entry name" value="Dpy-30"/>
    <property type="match status" value="1"/>
</dbReference>
<proteinExistence type="predicted"/>
<feature type="compositionally biased region" description="Acidic residues" evidence="1">
    <location>
        <begin position="220"/>
        <end position="229"/>
    </location>
</feature>
<feature type="compositionally biased region" description="Basic and acidic residues" evidence="1">
    <location>
        <begin position="205"/>
        <end position="219"/>
    </location>
</feature>
<dbReference type="AlphaFoldDB" id="A0A4Z2J5Q2"/>
<gene>
    <name evidence="2" type="primary">DYDC1</name>
    <name evidence="2" type="ORF">EYF80_004867</name>
</gene>
<dbReference type="InterPro" id="IPR007858">
    <property type="entry name" value="Dpy-30_motif"/>
</dbReference>
<keyword evidence="3" id="KW-1185">Reference proteome</keyword>
<feature type="compositionally biased region" description="Acidic residues" evidence="1">
    <location>
        <begin position="184"/>
        <end position="199"/>
    </location>
</feature>
<feature type="compositionally biased region" description="Basic and acidic residues" evidence="1">
    <location>
        <begin position="167"/>
        <end position="183"/>
    </location>
</feature>
<feature type="region of interest" description="Disordered" evidence="1">
    <location>
        <begin position="62"/>
        <end position="359"/>
    </location>
</feature>
<evidence type="ECO:0000256" key="1">
    <source>
        <dbReference type="SAM" id="MobiDB-lite"/>
    </source>
</evidence>
<evidence type="ECO:0000313" key="3">
    <source>
        <dbReference type="Proteomes" id="UP000314294"/>
    </source>
</evidence>
<reference evidence="2 3" key="1">
    <citation type="submission" date="2019-03" db="EMBL/GenBank/DDBJ databases">
        <title>First draft genome of Liparis tanakae, snailfish: a comprehensive survey of snailfish specific genes.</title>
        <authorList>
            <person name="Kim W."/>
            <person name="Song I."/>
            <person name="Jeong J.-H."/>
            <person name="Kim D."/>
            <person name="Kim S."/>
            <person name="Ryu S."/>
            <person name="Song J.Y."/>
            <person name="Lee S.K."/>
        </authorList>
    </citation>
    <scope>NUCLEOTIDE SEQUENCE [LARGE SCALE GENOMIC DNA]</scope>
    <source>
        <tissue evidence="2">Muscle</tissue>
    </source>
</reference>
<accession>A0A4Z2J5Q2</accession>
<dbReference type="CDD" id="cd22966">
    <property type="entry name" value="DD_DYDC-like"/>
    <property type="match status" value="1"/>
</dbReference>
<feature type="compositionally biased region" description="Basic and acidic residues" evidence="1">
    <location>
        <begin position="255"/>
        <end position="293"/>
    </location>
</feature>
<dbReference type="InterPro" id="IPR049630">
    <property type="entry name" value="DYDC-like_DD"/>
</dbReference>
<feature type="compositionally biased region" description="Basic and acidic residues" evidence="1">
    <location>
        <begin position="62"/>
        <end position="97"/>
    </location>
</feature>
<sequence>MDSEYIKRHVGKCLADGLAEVAEQRPVNPIQYLAHFLYKFNSNVEYEKEKKATVALLLQERAKAQEEASHLEKLREEEHQISEALEESKTKISEKPDGATSATTGAAEDNKPGTEEEPKPSDPEKQQDADEAHTKSQIKEPEPQITDNTAGPESPGRKTSEALSTEVKQESAEMPVEKNIMEEEKTEVEMSDGGVEEEAAVPNQTEEKDVDEDKEKVVDEPDEVDEADEADKTDTTEVLRSTPGPDANNLNPNIQDKHSPRDPQDAEKVDAGETDKLEPAPQSEDTKPEETRESGSPPLEDQEKAADGRHSTENTDSSAPADSDVTVEGTASGERPQEEPENTPRDAEHVQEQEQEAEL</sequence>
<dbReference type="Gene3D" id="1.20.890.10">
    <property type="entry name" value="cAMP-dependent protein kinase regulatory subunit, dimerization-anchoring domain"/>
    <property type="match status" value="1"/>
</dbReference>
<protein>
    <submittedName>
        <fullName evidence="2">DPY30 domain-containing protein 1</fullName>
    </submittedName>
</protein>
<dbReference type="OrthoDB" id="432281at2759"/>
<name>A0A4Z2J5Q2_9TELE</name>